<dbReference type="InterPro" id="IPR050807">
    <property type="entry name" value="TransReg_Diox_bact_type"/>
</dbReference>
<accession>A0ABT1RW00</accession>
<dbReference type="PANTHER" id="PTHR46797:SF1">
    <property type="entry name" value="METHYLPHOSPHONATE SYNTHASE"/>
    <property type="match status" value="1"/>
</dbReference>
<name>A0ABT1RW00_9FIRM</name>
<dbReference type="InterPro" id="IPR010982">
    <property type="entry name" value="Lambda_DNA-bd_dom_sf"/>
</dbReference>
<dbReference type="SMART" id="SM00530">
    <property type="entry name" value="HTH_XRE"/>
    <property type="match status" value="2"/>
</dbReference>
<gene>
    <name evidence="3" type="ORF">NE695_02620</name>
</gene>
<evidence type="ECO:0000259" key="2">
    <source>
        <dbReference type="PROSITE" id="PS50943"/>
    </source>
</evidence>
<evidence type="ECO:0000313" key="3">
    <source>
        <dbReference type="EMBL" id="MCQ4838805.1"/>
    </source>
</evidence>
<dbReference type="EMBL" id="JANFZH010000004">
    <property type="protein sequence ID" value="MCQ4838805.1"/>
    <property type="molecule type" value="Genomic_DNA"/>
</dbReference>
<dbReference type="InterPro" id="IPR001387">
    <property type="entry name" value="Cro/C1-type_HTH"/>
</dbReference>
<protein>
    <submittedName>
        <fullName evidence="3">Helix-turn-helix domain-containing protein</fullName>
    </submittedName>
</protein>
<evidence type="ECO:0000256" key="1">
    <source>
        <dbReference type="ARBA" id="ARBA00023125"/>
    </source>
</evidence>
<reference evidence="3 4" key="1">
    <citation type="submission" date="2022-06" db="EMBL/GenBank/DDBJ databases">
        <title>Isolation of gut microbiota from human fecal samples.</title>
        <authorList>
            <person name="Pamer E.G."/>
            <person name="Barat B."/>
            <person name="Waligurski E."/>
            <person name="Medina S."/>
            <person name="Paddock L."/>
            <person name="Mostad J."/>
        </authorList>
    </citation>
    <scope>NUCLEOTIDE SEQUENCE [LARGE SCALE GENOMIC DNA]</scope>
    <source>
        <strain evidence="3 4">DFI.9.73</strain>
    </source>
</reference>
<keyword evidence="4" id="KW-1185">Reference proteome</keyword>
<dbReference type="CDD" id="cd00093">
    <property type="entry name" value="HTH_XRE"/>
    <property type="match status" value="2"/>
</dbReference>
<dbReference type="Proteomes" id="UP001524473">
    <property type="component" value="Unassembled WGS sequence"/>
</dbReference>
<comment type="caution">
    <text evidence="3">The sequence shown here is derived from an EMBL/GenBank/DDBJ whole genome shotgun (WGS) entry which is preliminary data.</text>
</comment>
<dbReference type="RefSeq" id="WP_066861844.1">
    <property type="nucleotide sequence ID" value="NZ_CABKVV010000012.1"/>
</dbReference>
<organism evidence="3 4">
    <name type="scientific">Neglectibacter timonensis</name>
    <dbReference type="NCBI Taxonomy" id="1776382"/>
    <lineage>
        <taxon>Bacteria</taxon>
        <taxon>Bacillati</taxon>
        <taxon>Bacillota</taxon>
        <taxon>Clostridia</taxon>
        <taxon>Eubacteriales</taxon>
        <taxon>Oscillospiraceae</taxon>
        <taxon>Neglectibacter</taxon>
    </lineage>
</organism>
<keyword evidence="1" id="KW-0238">DNA-binding</keyword>
<feature type="domain" description="HTH cro/C1-type" evidence="2">
    <location>
        <begin position="5"/>
        <end position="61"/>
    </location>
</feature>
<evidence type="ECO:0000313" key="4">
    <source>
        <dbReference type="Proteomes" id="UP001524473"/>
    </source>
</evidence>
<dbReference type="GeneID" id="90531673"/>
<feature type="domain" description="HTH cro/C1-type" evidence="2">
    <location>
        <begin position="86"/>
        <end position="140"/>
    </location>
</feature>
<proteinExistence type="predicted"/>
<sequence>MIKNLRYYRELHKMTRKELAEMFGLTEKKLYYYERTTSKSEPKLDVITKLADFFGITVDELIGRTDAYSAKPLCSKIDLAKLGQRLRERREELNLSMKETAERSDITSAYLSFIECGKKTPNVDVFARLLNTLNMSADAALLDSLTAAQDEKSSYLQYKLIGLDPERRLMALRAFECFIEGLKQ</sequence>
<dbReference type="PROSITE" id="PS50943">
    <property type="entry name" value="HTH_CROC1"/>
    <property type="match status" value="2"/>
</dbReference>
<dbReference type="SUPFAM" id="SSF47413">
    <property type="entry name" value="lambda repressor-like DNA-binding domains"/>
    <property type="match status" value="2"/>
</dbReference>
<dbReference type="PANTHER" id="PTHR46797">
    <property type="entry name" value="HTH-TYPE TRANSCRIPTIONAL REGULATOR"/>
    <property type="match status" value="1"/>
</dbReference>
<dbReference type="Gene3D" id="1.10.260.40">
    <property type="entry name" value="lambda repressor-like DNA-binding domains"/>
    <property type="match status" value="2"/>
</dbReference>
<dbReference type="Pfam" id="PF01381">
    <property type="entry name" value="HTH_3"/>
    <property type="match status" value="1"/>
</dbReference>
<dbReference type="Pfam" id="PF12844">
    <property type="entry name" value="HTH_19"/>
    <property type="match status" value="1"/>
</dbReference>